<proteinExistence type="predicted"/>
<protein>
    <submittedName>
        <fullName evidence="3">Uncharacterized protein</fullName>
    </submittedName>
</protein>
<evidence type="ECO:0000313" key="3">
    <source>
        <dbReference type="EMBL" id="VDK69404.1"/>
    </source>
</evidence>
<dbReference type="Proteomes" id="UP000281553">
    <property type="component" value="Unassembled WGS sequence"/>
</dbReference>
<gene>
    <name evidence="3" type="ORF">DILT_LOCUS2153</name>
</gene>
<sequence length="112" mass="12545">MDGGWLWFLLGYLLATEVPQKPPDKTPTTLETQPGIDIQNRPEKIPDKKPTAPETQPGIVVQNRPEKTPDKNPTIPETQPGIVVCPEEIEDDSIAPPTYRLVRNRNSKSQHV</sequence>
<feature type="signal peptide" evidence="2">
    <location>
        <begin position="1"/>
        <end position="15"/>
    </location>
</feature>
<feature type="region of interest" description="Disordered" evidence="1">
    <location>
        <begin position="18"/>
        <end position="112"/>
    </location>
</feature>
<reference evidence="3 4" key="1">
    <citation type="submission" date="2018-11" db="EMBL/GenBank/DDBJ databases">
        <authorList>
            <consortium name="Pathogen Informatics"/>
        </authorList>
    </citation>
    <scope>NUCLEOTIDE SEQUENCE [LARGE SCALE GENOMIC DNA]</scope>
</reference>
<dbReference type="AlphaFoldDB" id="A0A3P6TTS3"/>
<feature type="compositionally biased region" description="Basic and acidic residues" evidence="1">
    <location>
        <begin position="40"/>
        <end position="51"/>
    </location>
</feature>
<accession>A0A3P6TTS3</accession>
<evidence type="ECO:0000256" key="2">
    <source>
        <dbReference type="SAM" id="SignalP"/>
    </source>
</evidence>
<evidence type="ECO:0000256" key="1">
    <source>
        <dbReference type="SAM" id="MobiDB-lite"/>
    </source>
</evidence>
<feature type="compositionally biased region" description="Basic residues" evidence="1">
    <location>
        <begin position="102"/>
        <end position="112"/>
    </location>
</feature>
<dbReference type="EMBL" id="UYRU01041744">
    <property type="protein sequence ID" value="VDK69404.1"/>
    <property type="molecule type" value="Genomic_DNA"/>
</dbReference>
<organism evidence="3 4">
    <name type="scientific">Dibothriocephalus latus</name>
    <name type="common">Fish tapeworm</name>
    <name type="synonym">Diphyllobothrium latum</name>
    <dbReference type="NCBI Taxonomy" id="60516"/>
    <lineage>
        <taxon>Eukaryota</taxon>
        <taxon>Metazoa</taxon>
        <taxon>Spiralia</taxon>
        <taxon>Lophotrochozoa</taxon>
        <taxon>Platyhelminthes</taxon>
        <taxon>Cestoda</taxon>
        <taxon>Eucestoda</taxon>
        <taxon>Diphyllobothriidea</taxon>
        <taxon>Diphyllobothriidae</taxon>
        <taxon>Dibothriocephalus</taxon>
    </lineage>
</organism>
<keyword evidence="2" id="KW-0732">Signal</keyword>
<name>A0A3P6TTS3_DIBLA</name>
<feature type="chain" id="PRO_5018225016" evidence="2">
    <location>
        <begin position="16"/>
        <end position="112"/>
    </location>
</feature>
<evidence type="ECO:0000313" key="4">
    <source>
        <dbReference type="Proteomes" id="UP000281553"/>
    </source>
</evidence>
<keyword evidence="4" id="KW-1185">Reference proteome</keyword>